<dbReference type="AlphaFoldDB" id="A0A2V4TZF2"/>
<feature type="compositionally biased region" description="Acidic residues" evidence="6">
    <location>
        <begin position="513"/>
        <end position="522"/>
    </location>
</feature>
<organism evidence="7 8">
    <name type="scientific">Paraburkholderia silvatlantica</name>
    <dbReference type="NCBI Taxonomy" id="321895"/>
    <lineage>
        <taxon>Bacteria</taxon>
        <taxon>Pseudomonadati</taxon>
        <taxon>Pseudomonadota</taxon>
        <taxon>Betaproteobacteria</taxon>
        <taxon>Burkholderiales</taxon>
        <taxon>Burkholderiaceae</taxon>
        <taxon>Paraburkholderia</taxon>
    </lineage>
</organism>
<evidence type="ECO:0000313" key="8">
    <source>
        <dbReference type="Proteomes" id="UP000247772"/>
    </source>
</evidence>
<name>A0A2V4TZF2_9BURK</name>
<reference evidence="7 8" key="1">
    <citation type="submission" date="2018-06" db="EMBL/GenBank/DDBJ databases">
        <title>Genomic Encyclopedia of Type Strains, Phase IV (KMG-V): Genome sequencing to study the core and pangenomes of soil and plant-associated prokaryotes.</title>
        <authorList>
            <person name="Whitman W."/>
        </authorList>
    </citation>
    <scope>NUCLEOTIDE SEQUENCE [LARGE SCALE GENOMIC DNA]</scope>
    <source>
        <strain evidence="7 8">SRCL-318</strain>
    </source>
</reference>
<dbReference type="GO" id="GO:0006310">
    <property type="term" value="P:DNA recombination"/>
    <property type="evidence" value="ECO:0007669"/>
    <property type="project" value="UniProtKB-KW"/>
</dbReference>
<dbReference type="Pfam" id="PF02646">
    <property type="entry name" value="RmuC"/>
    <property type="match status" value="1"/>
</dbReference>
<evidence type="ECO:0000256" key="5">
    <source>
        <dbReference type="SAM" id="Coils"/>
    </source>
</evidence>
<comment type="caution">
    <text evidence="7">The sequence shown here is derived from an EMBL/GenBank/DDBJ whole genome shotgun (WGS) entry which is preliminary data.</text>
</comment>
<protein>
    <submittedName>
        <fullName evidence="7">DNA recombination protein RmuC</fullName>
    </submittedName>
</protein>
<feature type="coiled-coil region" evidence="5">
    <location>
        <begin position="176"/>
        <end position="203"/>
    </location>
</feature>
<sequence>MSALAVMSLAIVALASAFAVTLVALLRARQGHGDADAQATLDALDQLSDRLAASTDTQARAAERIERELRNEIARTAQSSRSEFGGGFTQVQQALAAQLGSIATVQNSQIDGFAQQLAKLTAANTQQLDAVRQSLHLQAQQARDEQGAALRHFGALLTQQLGQLTEVNDRRFAEVRATLEQRLKDIEANNAAKLEEMRRTVDEKLHATLEQRLGESFKLVSDRLEQVHRGLGEMQTLAAGVGDLKKVLTNVKTRGTWGEVQLEALLEQMLTPEQYAKNVATVPRSTERVEFAIRLPGRGVGGAEQGEPVWLPIDAKFPREDYERLIDAQERADVLAIEEAGRALELRIRAEARTIAEKYVAPPHTTDFALLFLPTEGLYAEILRRPGLTDVLQRDYRVSVAGPTTLTALLNSLQMGFRTLAIERRSSEVWQVLGAVKTEFGKFGDVLARTKSQLETVTRSIEAAQVRTRAMNRKLRDVEALPGEAAANLLGDAPRNGNGNGSGNGNGNGNGEAENEAGFGDE</sequence>
<dbReference type="InterPro" id="IPR003798">
    <property type="entry name" value="DNA_recombination_RmuC"/>
</dbReference>
<dbReference type="PANTHER" id="PTHR30563:SF0">
    <property type="entry name" value="DNA RECOMBINATION PROTEIN RMUC"/>
    <property type="match status" value="1"/>
</dbReference>
<feature type="region of interest" description="Disordered" evidence="6">
    <location>
        <begin position="488"/>
        <end position="522"/>
    </location>
</feature>
<evidence type="ECO:0000256" key="4">
    <source>
        <dbReference type="ARBA" id="ARBA00023172"/>
    </source>
</evidence>
<feature type="compositionally biased region" description="Gly residues" evidence="6">
    <location>
        <begin position="498"/>
        <end position="510"/>
    </location>
</feature>
<dbReference type="EMBL" id="QJSQ01000007">
    <property type="protein sequence ID" value="PYE23702.1"/>
    <property type="molecule type" value="Genomic_DNA"/>
</dbReference>
<dbReference type="PANTHER" id="PTHR30563">
    <property type="entry name" value="DNA RECOMBINATION PROTEIN RMUC"/>
    <property type="match status" value="1"/>
</dbReference>
<evidence type="ECO:0000256" key="2">
    <source>
        <dbReference type="ARBA" id="ARBA00009840"/>
    </source>
</evidence>
<evidence type="ECO:0000256" key="1">
    <source>
        <dbReference type="ARBA" id="ARBA00003416"/>
    </source>
</evidence>
<accession>A0A2V4TZF2</accession>
<evidence type="ECO:0000256" key="3">
    <source>
        <dbReference type="ARBA" id="ARBA00023054"/>
    </source>
</evidence>
<comment type="function">
    <text evidence="1">Involved in DNA recombination.</text>
</comment>
<proteinExistence type="inferred from homology"/>
<keyword evidence="3 5" id="KW-0175">Coiled coil</keyword>
<evidence type="ECO:0000313" key="7">
    <source>
        <dbReference type="EMBL" id="PYE23702.1"/>
    </source>
</evidence>
<evidence type="ECO:0000256" key="6">
    <source>
        <dbReference type="SAM" id="MobiDB-lite"/>
    </source>
</evidence>
<keyword evidence="4" id="KW-0233">DNA recombination</keyword>
<dbReference type="Proteomes" id="UP000247772">
    <property type="component" value="Unassembled WGS sequence"/>
</dbReference>
<gene>
    <name evidence="7" type="ORF">C7410_10772</name>
</gene>
<dbReference type="SUPFAM" id="SSF58113">
    <property type="entry name" value="Apolipoprotein A-I"/>
    <property type="match status" value="1"/>
</dbReference>
<dbReference type="OrthoDB" id="9765111at2"/>
<comment type="similarity">
    <text evidence="2">Belongs to the RmuC family.</text>
</comment>